<feature type="transmembrane region" description="Helical" evidence="18">
    <location>
        <begin position="295"/>
        <end position="320"/>
    </location>
</feature>
<keyword evidence="7" id="KW-0029">Amino-acid transport</keyword>
<name>A0ABQ8JAZ6_DERPT</name>
<dbReference type="PANTHER" id="PTHR11616:SF321">
    <property type="entry name" value="SODIUM-DEPENDENT NUTRIENT AMINO ACID TRANSPORTER 1-RELATED"/>
    <property type="match status" value="1"/>
</dbReference>
<dbReference type="InterPro" id="IPR037272">
    <property type="entry name" value="SNS_sf"/>
</dbReference>
<keyword evidence="20" id="KW-1185">Reference proteome</keyword>
<evidence type="ECO:0000256" key="2">
    <source>
        <dbReference type="ARBA" id="ARBA00006459"/>
    </source>
</evidence>
<evidence type="ECO:0000256" key="14">
    <source>
        <dbReference type="ARBA" id="ARBA00023201"/>
    </source>
</evidence>
<keyword evidence="9" id="KW-0503">Monooxygenase</keyword>
<organism evidence="19 20">
    <name type="scientific">Dermatophagoides pteronyssinus</name>
    <name type="common">European house dust mite</name>
    <dbReference type="NCBI Taxonomy" id="6956"/>
    <lineage>
        <taxon>Eukaryota</taxon>
        <taxon>Metazoa</taxon>
        <taxon>Ecdysozoa</taxon>
        <taxon>Arthropoda</taxon>
        <taxon>Chelicerata</taxon>
        <taxon>Arachnida</taxon>
        <taxon>Acari</taxon>
        <taxon>Acariformes</taxon>
        <taxon>Sarcoptiformes</taxon>
        <taxon>Astigmata</taxon>
        <taxon>Psoroptidia</taxon>
        <taxon>Analgoidea</taxon>
        <taxon>Pyroglyphidae</taxon>
        <taxon>Dermatophagoidinae</taxon>
        <taxon>Dermatophagoides</taxon>
    </lineage>
</organism>
<evidence type="ECO:0000256" key="7">
    <source>
        <dbReference type="ARBA" id="ARBA00022970"/>
    </source>
</evidence>
<keyword evidence="13" id="KW-0325">Glycoprotein</keyword>
<evidence type="ECO:0000313" key="20">
    <source>
        <dbReference type="Proteomes" id="UP000887458"/>
    </source>
</evidence>
<reference evidence="19 20" key="1">
    <citation type="journal article" date="2018" name="J. Allergy Clin. Immunol.">
        <title>High-quality assembly of Dermatophagoides pteronyssinus genome and transcriptome reveals a wide range of novel allergens.</title>
        <authorList>
            <person name="Liu X.Y."/>
            <person name="Yang K.Y."/>
            <person name="Wang M.Q."/>
            <person name="Kwok J.S."/>
            <person name="Zeng X."/>
            <person name="Yang Z."/>
            <person name="Xiao X.J."/>
            <person name="Lau C.P."/>
            <person name="Li Y."/>
            <person name="Huang Z.M."/>
            <person name="Ba J.G."/>
            <person name="Yim A.K."/>
            <person name="Ouyang C.Y."/>
            <person name="Ngai S.M."/>
            <person name="Chan T.F."/>
            <person name="Leung E.L."/>
            <person name="Liu L."/>
            <person name="Liu Z.G."/>
            <person name="Tsui S.K."/>
        </authorList>
    </citation>
    <scope>NUCLEOTIDE SEQUENCE [LARGE SCALE GENOMIC DNA]</scope>
    <source>
        <strain evidence="19">Derp</strain>
    </source>
</reference>
<dbReference type="CDD" id="cd10324">
    <property type="entry name" value="SLC6sbd"/>
    <property type="match status" value="1"/>
</dbReference>
<feature type="compositionally biased region" description="Basic and acidic residues" evidence="17">
    <location>
        <begin position="13"/>
        <end position="33"/>
    </location>
</feature>
<evidence type="ECO:0000256" key="17">
    <source>
        <dbReference type="SAM" id="MobiDB-lite"/>
    </source>
</evidence>
<dbReference type="InterPro" id="IPR036396">
    <property type="entry name" value="Cyt_P450_sf"/>
</dbReference>
<dbReference type="Pfam" id="PF00209">
    <property type="entry name" value="SNF"/>
    <property type="match status" value="1"/>
</dbReference>
<dbReference type="InterPro" id="IPR000175">
    <property type="entry name" value="Na/ntran_symport"/>
</dbReference>
<dbReference type="SUPFAM" id="SSF48264">
    <property type="entry name" value="Cytochrome P450"/>
    <property type="match status" value="1"/>
</dbReference>
<evidence type="ECO:0000256" key="13">
    <source>
        <dbReference type="ARBA" id="ARBA00023180"/>
    </source>
</evidence>
<keyword evidence="14" id="KW-0739">Sodium transport</keyword>
<feature type="transmembrane region" description="Helical" evidence="18">
    <location>
        <begin position="35"/>
        <end position="56"/>
    </location>
</feature>
<keyword evidence="5 16" id="KW-0812">Transmembrane</keyword>
<dbReference type="PROSITE" id="PS00610">
    <property type="entry name" value="NA_NEUROTRAN_SYMP_1"/>
    <property type="match status" value="1"/>
</dbReference>
<gene>
    <name evidence="19" type="ORF">DERP_009625</name>
</gene>
<dbReference type="PANTHER" id="PTHR11616">
    <property type="entry name" value="SODIUM/CHLORIDE DEPENDENT TRANSPORTER"/>
    <property type="match status" value="1"/>
</dbReference>
<comment type="similarity">
    <text evidence="2 16">Belongs to the sodium:neurotransmitter symporter (SNF) (TC 2.A.22) family.</text>
</comment>
<keyword evidence="6 16" id="KW-0769">Symport</keyword>
<protein>
    <recommendedName>
        <fullName evidence="16">Transporter</fullName>
    </recommendedName>
</protein>
<evidence type="ECO:0000256" key="10">
    <source>
        <dbReference type="ARBA" id="ARBA00023053"/>
    </source>
</evidence>
<comment type="caution">
    <text evidence="19">The sequence shown here is derived from an EMBL/GenBank/DDBJ whole genome shotgun (WGS) entry which is preliminary data.</text>
</comment>
<feature type="transmembrane region" description="Helical" evidence="18">
    <location>
        <begin position="213"/>
        <end position="246"/>
    </location>
</feature>
<feature type="transmembrane region" description="Helical" evidence="18">
    <location>
        <begin position="427"/>
        <end position="448"/>
    </location>
</feature>
<evidence type="ECO:0000256" key="1">
    <source>
        <dbReference type="ARBA" id="ARBA00004141"/>
    </source>
</evidence>
<feature type="region of interest" description="Disordered" evidence="17">
    <location>
        <begin position="1"/>
        <end position="33"/>
    </location>
</feature>
<feature type="transmembrane region" description="Helical" evidence="18">
    <location>
        <begin position="266"/>
        <end position="283"/>
    </location>
</feature>
<dbReference type="EMBL" id="NJHN03000058">
    <property type="protein sequence ID" value="KAH9419568.1"/>
    <property type="molecule type" value="Genomic_DNA"/>
</dbReference>
<dbReference type="Proteomes" id="UP000887458">
    <property type="component" value="Unassembled WGS sequence"/>
</dbReference>
<keyword evidence="4 16" id="KW-0813">Transport</keyword>
<comment type="similarity">
    <text evidence="3">Belongs to the cytochrome P450 family.</text>
</comment>
<dbReference type="SUPFAM" id="SSF161070">
    <property type="entry name" value="SNF-like"/>
    <property type="match status" value="1"/>
</dbReference>
<sequence length="1144" mass="131013">MKEMTYQSDSDDIEKRKMRDTKATSSKSNKDRGQWSTGIEFLLSCISMSVGLGNVWRFPYVAYENGGGAFLIPYFILLCLIGRPIYYLELILGQFSGRGPIKVWKCVPAIKGLGFAQLLSTSYIAIFYNYLMAISIYYFIASFSPTLPWTNCDQSQSFNVSCPEFYYERIVLNKSDGLWDLNSISIELIGCLFVSWTLVYLSIVKGITSLGKVAYFTAIFPYVVLITLLAVSLTQDGAINGILYFLRPDFAKLLDPIVWYRAVEQSFFSLAVCFGSLIMYSSYNNFNNNVNKDAIIISVLDTFTSLLAGCVIFSVLGAMANEKGVEIKDVVTSGTGLAFIAYPEGLSKIKFLPQLWSILFFFMLFTLGIGSSVAMIETILTCIKDEFESLHKHKAKLALAFCVFFMLLGIPLTTDAGSYIMLLLDNYGVGTAAFLYGIIQMVAIAYIYGLNNFNDDIHFMLKQKPSLYWKLTWGFITPSVLAIIFIYGNILIMMDERVKPGIPNWGNHIGYVLAGTAIIQIPFWMLMTISKQKGATLFEKIQLAFRPTNDWGPIDEEIFTEWSHFKVDNTFNKVFNNHNPHSDPTSIITNFKEDGSDNFGFSSDEIGARLSVKSSSNKKSNSTHLDNKLPQSLISSYHYDEFYCTLSFATYLQLMTMIVLILGSILLIWIIYILKGFYEYLTYWRRQCVPGPKFFKFKWTYQPFHEVMYEGTQLYGPIHGVLTPRCHLLVINDIDVARELYIKQFHKFPIRYSFWFGYSNIDKVLFFMPANDDWKRIRSLITPAFTTGKLKRMIEPIEEINGNFIRHLLKFSESGEEFDMKILTGAFSMDVIARCAYGIEIDSLSQPDHPIVTNAKKIFGVDATFSYVMCIMFPKIAKFFRLEMTDMKTVQYFDDLTSKIIQKRIESSSGKQNPDLIGLMIESAIEVNGTVAKNDMPKGISKDEISAQGILFFIAGFDTTNATLTHIFYYLIKHPEWQEKLHDELSVISHEKFDYEKLKELSILNAIIDETLRLKPPLPMIDRECIEPYRIESHNIEIPKNSMISVQPYVLHRDPRYFRYPLEFRPERFLDKTKFNDNLAAYIPFGLGPRLCVGMRFALNELRLALANFVINYKLVPNPDIKLEYYNGSMLMSPKKLMVRIQQR</sequence>
<feature type="transmembrane region" description="Helical" evidence="18">
    <location>
        <begin position="181"/>
        <end position="201"/>
    </location>
</feature>
<evidence type="ECO:0000256" key="5">
    <source>
        <dbReference type="ARBA" id="ARBA00022692"/>
    </source>
</evidence>
<evidence type="ECO:0000256" key="6">
    <source>
        <dbReference type="ARBA" id="ARBA00022847"/>
    </source>
</evidence>
<evidence type="ECO:0000313" key="19">
    <source>
        <dbReference type="EMBL" id="KAH9419568.1"/>
    </source>
</evidence>
<dbReference type="PROSITE" id="PS50267">
    <property type="entry name" value="NA_NEUROTRAN_SYMP_3"/>
    <property type="match status" value="1"/>
</dbReference>
<feature type="transmembrane region" description="Helical" evidence="18">
    <location>
        <begin position="113"/>
        <end position="140"/>
    </location>
</feature>
<feature type="transmembrane region" description="Helical" evidence="18">
    <location>
        <begin position="468"/>
        <end position="488"/>
    </location>
</feature>
<keyword evidence="9" id="KW-0560">Oxidoreductase</keyword>
<dbReference type="PRINTS" id="PR00176">
    <property type="entry name" value="NANEUSMPORT"/>
</dbReference>
<evidence type="ECO:0000256" key="12">
    <source>
        <dbReference type="ARBA" id="ARBA00023136"/>
    </source>
</evidence>
<dbReference type="Pfam" id="PF00067">
    <property type="entry name" value="p450"/>
    <property type="match status" value="1"/>
</dbReference>
<proteinExistence type="inferred from homology"/>
<evidence type="ECO:0000256" key="18">
    <source>
        <dbReference type="SAM" id="Phobius"/>
    </source>
</evidence>
<keyword evidence="12 18" id="KW-0472">Membrane</keyword>
<feature type="transmembrane region" description="Helical" evidence="18">
    <location>
        <begin position="68"/>
        <end position="92"/>
    </location>
</feature>
<reference evidence="19 20" key="2">
    <citation type="journal article" date="2022" name="Mol. Biol. Evol.">
        <title>Comparative Genomics Reveals Insights into the Divergent Evolution of Astigmatic Mites and Household Pest Adaptations.</title>
        <authorList>
            <person name="Xiong Q."/>
            <person name="Wan A.T."/>
            <person name="Liu X."/>
            <person name="Fung C.S."/>
            <person name="Xiao X."/>
            <person name="Malainual N."/>
            <person name="Hou J."/>
            <person name="Wang L."/>
            <person name="Wang M."/>
            <person name="Yang K.Y."/>
            <person name="Cui Y."/>
            <person name="Leung E.L."/>
            <person name="Nong W."/>
            <person name="Shin S.K."/>
            <person name="Au S.W."/>
            <person name="Jeong K.Y."/>
            <person name="Chew F.T."/>
            <person name="Hui J.H."/>
            <person name="Leung T.F."/>
            <person name="Tungtrongchitr A."/>
            <person name="Zhong N."/>
            <person name="Liu Z."/>
            <person name="Tsui S.K."/>
        </authorList>
    </citation>
    <scope>NUCLEOTIDE SEQUENCE [LARGE SCALE GENOMIC DNA]</scope>
    <source>
        <strain evidence="19">Derp</strain>
    </source>
</reference>
<keyword evidence="8 18" id="KW-1133">Transmembrane helix</keyword>
<dbReference type="InterPro" id="IPR017972">
    <property type="entry name" value="Cyt_P450_CS"/>
</dbReference>
<feature type="transmembrane region" description="Helical" evidence="18">
    <location>
        <begin position="508"/>
        <end position="527"/>
    </location>
</feature>
<feature type="transmembrane region" description="Helical" evidence="18">
    <location>
        <begin position="397"/>
        <end position="421"/>
    </location>
</feature>
<keyword evidence="10" id="KW-0915">Sodium</keyword>
<comment type="function">
    <text evidence="15">Unusual broad substrate spectrum amino acid:sodium cotransporter that promotes absorption of the D isomers of essential amino acids. Neutral amino acids are the preferred substrates, especially methionine and phenylalanine.</text>
</comment>
<evidence type="ECO:0000256" key="4">
    <source>
        <dbReference type="ARBA" id="ARBA00022448"/>
    </source>
</evidence>
<evidence type="ECO:0000256" key="15">
    <source>
        <dbReference type="ARBA" id="ARBA00037785"/>
    </source>
</evidence>
<dbReference type="PROSITE" id="PS00086">
    <property type="entry name" value="CYTOCHROME_P450"/>
    <property type="match status" value="1"/>
</dbReference>
<evidence type="ECO:0000256" key="3">
    <source>
        <dbReference type="ARBA" id="ARBA00010617"/>
    </source>
</evidence>
<accession>A0ABQ8JAZ6</accession>
<feature type="transmembrane region" description="Helical" evidence="18">
    <location>
        <begin position="657"/>
        <end position="678"/>
    </location>
</feature>
<evidence type="ECO:0000256" key="11">
    <source>
        <dbReference type="ARBA" id="ARBA00023065"/>
    </source>
</evidence>
<comment type="subcellular location">
    <subcellularLocation>
        <location evidence="1">Membrane</location>
        <topology evidence="1">Multi-pass membrane protein</topology>
    </subcellularLocation>
</comment>
<feature type="transmembrane region" description="Helical" evidence="18">
    <location>
        <begin position="355"/>
        <end position="376"/>
    </location>
</feature>
<evidence type="ECO:0000256" key="8">
    <source>
        <dbReference type="ARBA" id="ARBA00022989"/>
    </source>
</evidence>
<dbReference type="Gene3D" id="1.10.630.10">
    <property type="entry name" value="Cytochrome P450"/>
    <property type="match status" value="1"/>
</dbReference>
<evidence type="ECO:0000256" key="16">
    <source>
        <dbReference type="RuleBase" id="RU003732"/>
    </source>
</evidence>
<keyword evidence="11" id="KW-0406">Ion transport</keyword>
<dbReference type="InterPro" id="IPR001128">
    <property type="entry name" value="Cyt_P450"/>
</dbReference>
<evidence type="ECO:0000256" key="9">
    <source>
        <dbReference type="ARBA" id="ARBA00023033"/>
    </source>
</evidence>